<reference evidence="2" key="1">
    <citation type="journal article" date="2019" name="Sci. Rep.">
        <title>Draft genome of Tanacetum cinerariifolium, the natural source of mosquito coil.</title>
        <authorList>
            <person name="Yamashiro T."/>
            <person name="Shiraishi A."/>
            <person name="Satake H."/>
            <person name="Nakayama K."/>
        </authorList>
    </citation>
    <scope>NUCLEOTIDE SEQUENCE</scope>
</reference>
<feature type="compositionally biased region" description="Polar residues" evidence="1">
    <location>
        <begin position="164"/>
        <end position="177"/>
    </location>
</feature>
<keyword evidence="2" id="KW-0347">Helicase</keyword>
<dbReference type="SUPFAM" id="SSF50249">
    <property type="entry name" value="Nucleic acid-binding proteins"/>
    <property type="match status" value="1"/>
</dbReference>
<proteinExistence type="predicted"/>
<gene>
    <name evidence="2" type="ORF">Tci_038355</name>
</gene>
<name>A0A6L2LZJ5_TANCI</name>
<feature type="compositionally biased region" description="Polar residues" evidence="1">
    <location>
        <begin position="513"/>
        <end position="525"/>
    </location>
</feature>
<dbReference type="Gene3D" id="2.40.50.140">
    <property type="entry name" value="Nucleic acid-binding proteins"/>
    <property type="match status" value="2"/>
</dbReference>
<feature type="region of interest" description="Disordered" evidence="1">
    <location>
        <begin position="494"/>
        <end position="535"/>
    </location>
</feature>
<accession>A0A6L2LZJ5</accession>
<comment type="caution">
    <text evidence="2">The sequence shown here is derived from an EMBL/GenBank/DDBJ whole genome shotgun (WGS) entry which is preliminary data.</text>
</comment>
<organism evidence="2">
    <name type="scientific">Tanacetum cinerariifolium</name>
    <name type="common">Dalmatian daisy</name>
    <name type="synonym">Chrysanthemum cinerariifolium</name>
    <dbReference type="NCBI Taxonomy" id="118510"/>
    <lineage>
        <taxon>Eukaryota</taxon>
        <taxon>Viridiplantae</taxon>
        <taxon>Streptophyta</taxon>
        <taxon>Embryophyta</taxon>
        <taxon>Tracheophyta</taxon>
        <taxon>Spermatophyta</taxon>
        <taxon>Magnoliopsida</taxon>
        <taxon>eudicotyledons</taxon>
        <taxon>Gunneridae</taxon>
        <taxon>Pentapetalae</taxon>
        <taxon>asterids</taxon>
        <taxon>campanulids</taxon>
        <taxon>Asterales</taxon>
        <taxon>Asteraceae</taxon>
        <taxon>Asteroideae</taxon>
        <taxon>Anthemideae</taxon>
        <taxon>Anthemidinae</taxon>
        <taxon>Tanacetum</taxon>
    </lineage>
</organism>
<protein>
    <submittedName>
        <fullName evidence="2">Helicase</fullName>
    </submittedName>
</protein>
<dbReference type="EMBL" id="BKCJ010005371">
    <property type="protein sequence ID" value="GEU66377.1"/>
    <property type="molecule type" value="Genomic_DNA"/>
</dbReference>
<dbReference type="PANTHER" id="PTHR10492:SF90">
    <property type="entry name" value="ATP-DEPENDENT DNA HELICASE"/>
    <property type="match status" value="1"/>
</dbReference>
<sequence length="906" mass="101888">MADDEGNESSDAYCSSDEEDLSYVDFHTEVDDNVVTKTVTTNDPFLNKLCSDSGRCVRYDSIEKRKKKELGDDESLKVKKVTTRSRSKTDEAEICLEALLYNTTAQDTRERPLNVSSGECCPESPKWTKAKVKGDRVTPVCGFRLGSRGDRSGFGGMGEESATIGESSATMRGQSNDGMGESGRAGERSQRGRGRDQIGFYNTAKQKRYGSYVWDVNAVTGRYLSTYFVICDAKPNKDEFRIFKNAPFIVELDGETSVRKAFMKSDGFIRYPFELVELKNLEVTNNKYLIGKGIQDVVGYVTNVERSVQKRSGLRTLDLYLANSMGQVLRVTLWGGLGEKLIEKRTCHARLYPIVLNSLSVNLYNNRLYLSSSSFALIIDDDSIPALKQMKTNKSCVETGKETLPVDFSEAKASTLKNLLMWGATEGTILELEVSDNTAEVVVVMFDETATSLVKCSADSILKAEDQAHSYYEHDTYESFTCWKIVFAEEVGESKGSGTVEPPPKGQAPLVIRSSNQPSVATPSKPTEEKKHKRVELEDSDAECSFVAKTQSGTVDGGSKTEVSYSAANMRTLGADVSYYSLGPPSYESSHCHASMWYEERSNKARKAVNPSFSLCYQNSKVRLSKFKPTPQPLHNLLNYNGPATGRFRDQIRVYNSMFSFISFGARIDHSINISRGLYTFRINGQNYHIIGSLLLKEGAQEGAQPSNSGARKTNCGFVTIKEYYSYTIHHRKDQVLVVYVIEFQKRGLPYAHLLLWLEADCKCKTTAQKDHIIPVELPSLTDDPERYKVVTEYMLHGPCGNEGRYAPCTIEGKCTKRYPKAFYVETILDDDGYPIYRRQDNKACTRKGKFTFDNRHVVPYNRYLLMKYHAHIKVEWCNRSNALKYLFKYLSKGPDRAIVVIKENV</sequence>
<dbReference type="PANTHER" id="PTHR10492">
    <property type="match status" value="1"/>
</dbReference>
<keyword evidence="2" id="KW-0067">ATP-binding</keyword>
<keyword evidence="2" id="KW-0547">Nucleotide-binding</keyword>
<keyword evidence="2" id="KW-0378">Hydrolase</keyword>
<evidence type="ECO:0000313" key="2">
    <source>
        <dbReference type="EMBL" id="GEU66377.1"/>
    </source>
</evidence>
<dbReference type="AlphaFoldDB" id="A0A6L2LZJ5"/>
<dbReference type="GO" id="GO:0004386">
    <property type="term" value="F:helicase activity"/>
    <property type="evidence" value="ECO:0007669"/>
    <property type="project" value="UniProtKB-KW"/>
</dbReference>
<feature type="compositionally biased region" description="Basic and acidic residues" evidence="1">
    <location>
        <begin position="184"/>
        <end position="195"/>
    </location>
</feature>
<evidence type="ECO:0000256" key="1">
    <source>
        <dbReference type="SAM" id="MobiDB-lite"/>
    </source>
</evidence>
<dbReference type="InterPro" id="IPR012340">
    <property type="entry name" value="NA-bd_OB-fold"/>
</dbReference>
<feature type="region of interest" description="Disordered" evidence="1">
    <location>
        <begin position="152"/>
        <end position="195"/>
    </location>
</feature>